<dbReference type="Proteomes" id="UP000095283">
    <property type="component" value="Unplaced"/>
</dbReference>
<keyword evidence="1" id="KW-1185">Reference proteome</keyword>
<organism evidence="1 2">
    <name type="scientific">Heterorhabditis bacteriophora</name>
    <name type="common">Entomopathogenic nematode worm</name>
    <dbReference type="NCBI Taxonomy" id="37862"/>
    <lineage>
        <taxon>Eukaryota</taxon>
        <taxon>Metazoa</taxon>
        <taxon>Ecdysozoa</taxon>
        <taxon>Nematoda</taxon>
        <taxon>Chromadorea</taxon>
        <taxon>Rhabditida</taxon>
        <taxon>Rhabditina</taxon>
        <taxon>Rhabditomorpha</taxon>
        <taxon>Strongyloidea</taxon>
        <taxon>Heterorhabditidae</taxon>
        <taxon>Heterorhabditis</taxon>
    </lineage>
</organism>
<reference evidence="2" key="1">
    <citation type="submission" date="2016-11" db="UniProtKB">
        <authorList>
            <consortium name="WormBaseParasite"/>
        </authorList>
    </citation>
    <scope>IDENTIFICATION</scope>
</reference>
<proteinExistence type="predicted"/>
<sequence length="74" mass="8098">MRQRSGSRRAKVYGKRARTCSAGWVGVEPSSNSFPDSPLIHTAMQCGPTDRTAPEPTAIYSLTTTNKSLRQTEV</sequence>
<evidence type="ECO:0000313" key="1">
    <source>
        <dbReference type="Proteomes" id="UP000095283"/>
    </source>
</evidence>
<protein>
    <submittedName>
        <fullName evidence="2">Uncharacterized protein</fullName>
    </submittedName>
</protein>
<dbReference type="WBParaSite" id="Hba_08040">
    <property type="protein sequence ID" value="Hba_08040"/>
    <property type="gene ID" value="Hba_08040"/>
</dbReference>
<name>A0A1I7WSB1_HETBA</name>
<dbReference type="AlphaFoldDB" id="A0A1I7WSB1"/>
<accession>A0A1I7WSB1</accession>
<evidence type="ECO:0000313" key="2">
    <source>
        <dbReference type="WBParaSite" id="Hba_08040"/>
    </source>
</evidence>